<organism evidence="2 3">
    <name type="scientific">Salix dunnii</name>
    <dbReference type="NCBI Taxonomy" id="1413687"/>
    <lineage>
        <taxon>Eukaryota</taxon>
        <taxon>Viridiplantae</taxon>
        <taxon>Streptophyta</taxon>
        <taxon>Embryophyta</taxon>
        <taxon>Tracheophyta</taxon>
        <taxon>Spermatophyta</taxon>
        <taxon>Magnoliopsida</taxon>
        <taxon>eudicotyledons</taxon>
        <taxon>Gunneridae</taxon>
        <taxon>Pentapetalae</taxon>
        <taxon>rosids</taxon>
        <taxon>fabids</taxon>
        <taxon>Malpighiales</taxon>
        <taxon>Salicaceae</taxon>
        <taxon>Saliceae</taxon>
        <taxon>Salix</taxon>
    </lineage>
</organism>
<comment type="caution">
    <text evidence="2">The sequence shown here is derived from an EMBL/GenBank/DDBJ whole genome shotgun (WGS) entry which is preliminary data.</text>
</comment>
<sequence length="62" mass="7311">MRSQYIPEARSTIMNFFRIPLIISVCIVLYNKRLKLIAKSQNRAQKWTATKEMDTEPEPLNI</sequence>
<dbReference type="EMBL" id="JADGMS010000001">
    <property type="protein sequence ID" value="KAF9689180.1"/>
    <property type="molecule type" value="Genomic_DNA"/>
</dbReference>
<evidence type="ECO:0000313" key="2">
    <source>
        <dbReference type="EMBL" id="KAF9689180.1"/>
    </source>
</evidence>
<dbReference type="AlphaFoldDB" id="A0A835NAE5"/>
<protein>
    <submittedName>
        <fullName evidence="2">Uncharacterized protein</fullName>
    </submittedName>
</protein>
<reference evidence="2 3" key="1">
    <citation type="submission" date="2020-10" db="EMBL/GenBank/DDBJ databases">
        <title>Plant Genome Project.</title>
        <authorList>
            <person name="Zhang R.-G."/>
        </authorList>
    </citation>
    <scope>NUCLEOTIDE SEQUENCE [LARGE SCALE GENOMIC DNA]</scope>
    <source>
        <strain evidence="2">FAFU-HL-1</strain>
        <tissue evidence="2">Leaf</tissue>
    </source>
</reference>
<name>A0A835NAE5_9ROSI</name>
<dbReference type="Proteomes" id="UP000657918">
    <property type="component" value="Unassembled WGS sequence"/>
</dbReference>
<keyword evidence="3" id="KW-1185">Reference proteome</keyword>
<keyword evidence="1" id="KW-0812">Transmembrane</keyword>
<keyword evidence="1" id="KW-1133">Transmembrane helix</keyword>
<gene>
    <name evidence="2" type="ORF">SADUNF_Sadunf01G0064900</name>
</gene>
<keyword evidence="1" id="KW-0472">Membrane</keyword>
<evidence type="ECO:0000313" key="3">
    <source>
        <dbReference type="Proteomes" id="UP000657918"/>
    </source>
</evidence>
<accession>A0A835NAE5</accession>
<evidence type="ECO:0000256" key="1">
    <source>
        <dbReference type="SAM" id="Phobius"/>
    </source>
</evidence>
<proteinExistence type="predicted"/>
<feature type="transmembrane region" description="Helical" evidence="1">
    <location>
        <begin position="12"/>
        <end position="30"/>
    </location>
</feature>